<dbReference type="InterPro" id="IPR006806">
    <property type="entry name" value="NDUFA5"/>
</dbReference>
<keyword evidence="9" id="KW-0830">Ubiquinone</keyword>
<evidence type="ECO:0000313" key="10">
    <source>
        <dbReference type="Proteomes" id="UP000030645"/>
    </source>
</evidence>
<evidence type="ECO:0000256" key="1">
    <source>
        <dbReference type="ARBA" id="ARBA00004443"/>
    </source>
</evidence>
<dbReference type="PANTHER" id="PTHR12653:SF0">
    <property type="entry name" value="NADH DEHYDROGENASE [UBIQUINONE] 1 ALPHA SUBCOMPLEX SUBUNIT 5"/>
    <property type="match status" value="1"/>
</dbReference>
<protein>
    <submittedName>
        <fullName evidence="9">Putative NADH dehydrogenase [ubiquinone] 1 alpha subcomplex subunit 5</fullName>
    </submittedName>
</protein>
<evidence type="ECO:0000256" key="3">
    <source>
        <dbReference type="ARBA" id="ARBA00022448"/>
    </source>
</evidence>
<keyword evidence="10" id="KW-1185">Reference proteome</keyword>
<dbReference type="Pfam" id="PF04716">
    <property type="entry name" value="ETC_C1_NDUFA5"/>
    <property type="match status" value="1"/>
</dbReference>
<proteinExistence type="inferred from homology"/>
<gene>
    <name evidence="9" type="ORF">L484_014217</name>
</gene>
<organism evidence="9 10">
    <name type="scientific">Morus notabilis</name>
    <dbReference type="NCBI Taxonomy" id="981085"/>
    <lineage>
        <taxon>Eukaryota</taxon>
        <taxon>Viridiplantae</taxon>
        <taxon>Streptophyta</taxon>
        <taxon>Embryophyta</taxon>
        <taxon>Tracheophyta</taxon>
        <taxon>Spermatophyta</taxon>
        <taxon>Magnoliopsida</taxon>
        <taxon>eudicotyledons</taxon>
        <taxon>Gunneridae</taxon>
        <taxon>Pentapetalae</taxon>
        <taxon>rosids</taxon>
        <taxon>fabids</taxon>
        <taxon>Rosales</taxon>
        <taxon>Moraceae</taxon>
        <taxon>Moreae</taxon>
        <taxon>Morus</taxon>
    </lineage>
</organism>
<dbReference type="STRING" id="981085.W9RSG4"/>
<keyword evidence="5" id="KW-0999">Mitochondrion inner membrane</keyword>
<evidence type="ECO:0000313" key="9">
    <source>
        <dbReference type="EMBL" id="EXC05949.1"/>
    </source>
</evidence>
<keyword evidence="6" id="KW-0249">Electron transport</keyword>
<keyword evidence="3" id="KW-0813">Transport</keyword>
<comment type="subcellular location">
    <subcellularLocation>
        <location evidence="1">Mitochondrion inner membrane</location>
        <topology evidence="1">Peripheral membrane protein</topology>
        <orientation evidence="1">Matrix side</orientation>
    </subcellularLocation>
</comment>
<reference evidence="10" key="1">
    <citation type="submission" date="2013-01" db="EMBL/GenBank/DDBJ databases">
        <title>Draft Genome Sequence of a Mulberry Tree, Morus notabilis C.K. Schneid.</title>
        <authorList>
            <person name="He N."/>
            <person name="Zhao S."/>
        </authorList>
    </citation>
    <scope>NUCLEOTIDE SEQUENCE</scope>
</reference>
<evidence type="ECO:0000256" key="8">
    <source>
        <dbReference type="ARBA" id="ARBA00023136"/>
    </source>
</evidence>
<accession>W9RSG4</accession>
<dbReference type="EMBL" id="KE345548">
    <property type="protein sequence ID" value="EXC05949.1"/>
    <property type="molecule type" value="Genomic_DNA"/>
</dbReference>
<dbReference type="GO" id="GO:0005743">
    <property type="term" value="C:mitochondrial inner membrane"/>
    <property type="evidence" value="ECO:0007669"/>
    <property type="project" value="UniProtKB-SubCell"/>
</dbReference>
<dbReference type="Proteomes" id="UP000030645">
    <property type="component" value="Unassembled WGS sequence"/>
</dbReference>
<keyword evidence="7" id="KW-0496">Mitochondrion</keyword>
<evidence type="ECO:0000256" key="5">
    <source>
        <dbReference type="ARBA" id="ARBA00022792"/>
    </source>
</evidence>
<dbReference type="GO" id="GO:0022904">
    <property type="term" value="P:respiratory electron transport chain"/>
    <property type="evidence" value="ECO:0007669"/>
    <property type="project" value="InterPro"/>
</dbReference>
<dbReference type="AlphaFoldDB" id="W9RSG4"/>
<evidence type="ECO:0000256" key="4">
    <source>
        <dbReference type="ARBA" id="ARBA00022660"/>
    </source>
</evidence>
<evidence type="ECO:0000256" key="6">
    <source>
        <dbReference type="ARBA" id="ARBA00022982"/>
    </source>
</evidence>
<comment type="similarity">
    <text evidence="2">Belongs to the complex I NDUFA5 subunit family.</text>
</comment>
<dbReference type="PANTHER" id="PTHR12653">
    <property type="entry name" value="NADH-UBIQUINONE OXIDOREDUCTASE 13 KD-B SUBUNIT"/>
    <property type="match status" value="1"/>
</dbReference>
<evidence type="ECO:0000256" key="7">
    <source>
        <dbReference type="ARBA" id="ARBA00023128"/>
    </source>
</evidence>
<dbReference type="eggNOG" id="KOG3365">
    <property type="taxonomic scope" value="Eukaryota"/>
</dbReference>
<keyword evidence="4" id="KW-0679">Respiratory chain</keyword>
<keyword evidence="8" id="KW-0472">Membrane</keyword>
<name>W9RSG4_9ROSA</name>
<sequence length="92" mass="10842">MFLRAIERMLLAKVKHLTGIVGREKALKEVQAIPEDEIYRKVVEDVTRRRLKVCQEEENWEVVEKRIACGQVEELIEEARDKFLLTSKFICP</sequence>
<evidence type="ECO:0000256" key="2">
    <source>
        <dbReference type="ARBA" id="ARBA00010261"/>
    </source>
</evidence>